<accession>A0A0L0FPH2</accession>
<keyword evidence="2" id="KW-1185">Reference proteome</keyword>
<sequence length="66" mass="7355">MHNDSQAHMGQSQSHRLTVHNLWELWPLGGGDWGLADWGLGMYYVGPITSMSLDLDRVGLLEFGLS</sequence>
<dbReference type="Proteomes" id="UP000054560">
    <property type="component" value="Unassembled WGS sequence"/>
</dbReference>
<organism evidence="1 2">
    <name type="scientific">Sphaeroforma arctica JP610</name>
    <dbReference type="NCBI Taxonomy" id="667725"/>
    <lineage>
        <taxon>Eukaryota</taxon>
        <taxon>Ichthyosporea</taxon>
        <taxon>Ichthyophonida</taxon>
        <taxon>Sphaeroforma</taxon>
    </lineage>
</organism>
<name>A0A0L0FPH2_9EUKA</name>
<dbReference type="AlphaFoldDB" id="A0A0L0FPH2"/>
<dbReference type="EMBL" id="KQ242459">
    <property type="protein sequence ID" value="KNC78604.1"/>
    <property type="molecule type" value="Genomic_DNA"/>
</dbReference>
<evidence type="ECO:0000313" key="2">
    <source>
        <dbReference type="Proteomes" id="UP000054560"/>
    </source>
</evidence>
<dbReference type="RefSeq" id="XP_014152506.1">
    <property type="nucleotide sequence ID" value="XM_014297031.1"/>
</dbReference>
<evidence type="ECO:0000313" key="1">
    <source>
        <dbReference type="EMBL" id="KNC78604.1"/>
    </source>
</evidence>
<gene>
    <name evidence="1" type="ORF">SARC_08974</name>
</gene>
<protein>
    <submittedName>
        <fullName evidence="1">Uncharacterized protein</fullName>
    </submittedName>
</protein>
<proteinExistence type="predicted"/>
<dbReference type="GeneID" id="25909478"/>
<reference evidence="1 2" key="1">
    <citation type="submission" date="2011-02" db="EMBL/GenBank/DDBJ databases">
        <title>The Genome Sequence of Sphaeroforma arctica JP610.</title>
        <authorList>
            <consortium name="The Broad Institute Genome Sequencing Platform"/>
            <person name="Russ C."/>
            <person name="Cuomo C."/>
            <person name="Young S.K."/>
            <person name="Zeng Q."/>
            <person name="Gargeya S."/>
            <person name="Alvarado L."/>
            <person name="Berlin A."/>
            <person name="Chapman S.B."/>
            <person name="Chen Z."/>
            <person name="Freedman E."/>
            <person name="Gellesch M."/>
            <person name="Goldberg J."/>
            <person name="Griggs A."/>
            <person name="Gujja S."/>
            <person name="Heilman E."/>
            <person name="Heiman D."/>
            <person name="Howarth C."/>
            <person name="Mehta T."/>
            <person name="Neiman D."/>
            <person name="Pearson M."/>
            <person name="Roberts A."/>
            <person name="Saif S."/>
            <person name="Shea T."/>
            <person name="Shenoy N."/>
            <person name="Sisk P."/>
            <person name="Stolte C."/>
            <person name="Sykes S."/>
            <person name="White J."/>
            <person name="Yandava C."/>
            <person name="Burger G."/>
            <person name="Gray M.W."/>
            <person name="Holland P.W.H."/>
            <person name="King N."/>
            <person name="Lang F.B.F."/>
            <person name="Roger A.J."/>
            <person name="Ruiz-Trillo I."/>
            <person name="Haas B."/>
            <person name="Nusbaum C."/>
            <person name="Birren B."/>
        </authorList>
    </citation>
    <scope>NUCLEOTIDE SEQUENCE [LARGE SCALE GENOMIC DNA]</scope>
    <source>
        <strain evidence="1 2">JP610</strain>
    </source>
</reference>